<keyword evidence="3" id="KW-1185">Reference proteome</keyword>
<feature type="signal peptide" evidence="1">
    <location>
        <begin position="1"/>
        <end position="18"/>
    </location>
</feature>
<evidence type="ECO:0000256" key="1">
    <source>
        <dbReference type="SAM" id="SignalP"/>
    </source>
</evidence>
<proteinExistence type="predicted"/>
<name>A0A521E4E6_9RHOB</name>
<dbReference type="AlphaFoldDB" id="A0A521E4E6"/>
<dbReference type="RefSeq" id="WP_142493704.1">
    <property type="nucleotide sequence ID" value="NZ_FXTO01000014.1"/>
</dbReference>
<protein>
    <recommendedName>
        <fullName evidence="4">Thioredoxin-like fold domain-containing protein</fullName>
    </recommendedName>
</protein>
<feature type="chain" id="PRO_5022188845" description="Thioredoxin-like fold domain-containing protein" evidence="1">
    <location>
        <begin position="19"/>
        <end position="174"/>
    </location>
</feature>
<evidence type="ECO:0000313" key="3">
    <source>
        <dbReference type="Proteomes" id="UP000316030"/>
    </source>
</evidence>
<dbReference type="EMBL" id="FXTO01000014">
    <property type="protein sequence ID" value="SMO78806.1"/>
    <property type="molecule type" value="Genomic_DNA"/>
</dbReference>
<evidence type="ECO:0008006" key="4">
    <source>
        <dbReference type="Google" id="ProtNLM"/>
    </source>
</evidence>
<dbReference type="Proteomes" id="UP000316030">
    <property type="component" value="Unassembled WGS sequence"/>
</dbReference>
<dbReference type="InterPro" id="IPR036249">
    <property type="entry name" value="Thioredoxin-like_sf"/>
</dbReference>
<accession>A0A521E4E6</accession>
<organism evidence="2 3">
    <name type="scientific">Thalassovita litoralis</name>
    <dbReference type="NCBI Taxonomy" id="1010611"/>
    <lineage>
        <taxon>Bacteria</taxon>
        <taxon>Pseudomonadati</taxon>
        <taxon>Pseudomonadota</taxon>
        <taxon>Alphaproteobacteria</taxon>
        <taxon>Rhodobacterales</taxon>
        <taxon>Roseobacteraceae</taxon>
        <taxon>Thalassovita</taxon>
    </lineage>
</organism>
<gene>
    <name evidence="2" type="ORF">SAMN06265173_11474</name>
</gene>
<dbReference type="OrthoDB" id="7726503at2"/>
<keyword evidence="1" id="KW-0732">Signal</keyword>
<dbReference type="SUPFAM" id="SSF52833">
    <property type="entry name" value="Thioredoxin-like"/>
    <property type="match status" value="1"/>
</dbReference>
<reference evidence="2 3" key="1">
    <citation type="submission" date="2017-05" db="EMBL/GenBank/DDBJ databases">
        <authorList>
            <person name="Varghese N."/>
            <person name="Submissions S."/>
        </authorList>
    </citation>
    <scope>NUCLEOTIDE SEQUENCE [LARGE SCALE GENOMIC DNA]</scope>
    <source>
        <strain evidence="2 3">DSM 29506</strain>
    </source>
</reference>
<evidence type="ECO:0000313" key="2">
    <source>
        <dbReference type="EMBL" id="SMO78806.1"/>
    </source>
</evidence>
<sequence>MRIKPFLVVLLTATTAQAAETDFRSLTPTERALMGREIRQVLLADPALTLPAFQPDRPAVPTAALGYRDEIDADRALLVELAPQLFAQPVAGPENVPRLTIITAPDCPDCVAKLDMLTDWATAGRIHLYQLPLNAPAAQKLGLDTAPSYVFETMIVRGDVPAVVLEKYLAKQVR</sequence>